<dbReference type="AlphaFoldDB" id="A0A317ZF19"/>
<comment type="catalytic activity">
    <reaction evidence="7 8">
        <text>L-2,4-diaminobutanoate + acetyl-CoA = (2S)-4-acetamido-2-aminobutanoate + CoA + H(+)</text>
        <dbReference type="Rhea" id="RHEA:16901"/>
        <dbReference type="ChEBI" id="CHEBI:15378"/>
        <dbReference type="ChEBI" id="CHEBI:57287"/>
        <dbReference type="ChEBI" id="CHEBI:57288"/>
        <dbReference type="ChEBI" id="CHEBI:58761"/>
        <dbReference type="ChEBI" id="CHEBI:58929"/>
        <dbReference type="EC" id="2.3.1.178"/>
    </reaction>
</comment>
<dbReference type="UniPathway" id="UPA00067">
    <property type="reaction ID" value="UER00122"/>
</dbReference>
<dbReference type="InterPro" id="IPR016181">
    <property type="entry name" value="Acyl_CoA_acyltransferase"/>
</dbReference>
<keyword evidence="11" id="KW-1185">Reference proteome</keyword>
<comment type="similarity">
    <text evidence="2 8">Belongs to the acetyltransferase family. EctA subfamily.</text>
</comment>
<dbReference type="CDD" id="cd04301">
    <property type="entry name" value="NAT_SF"/>
    <property type="match status" value="1"/>
</dbReference>
<comment type="pathway">
    <text evidence="1 8">Amine and polyamine biosynthesis; ectoine biosynthesis; L-ectoine from L-aspartate 4-semialdehyde: step 2/3.</text>
</comment>
<dbReference type="GO" id="GO:0033816">
    <property type="term" value="F:diaminobutyrate acetyltransferase activity"/>
    <property type="evidence" value="ECO:0007669"/>
    <property type="project" value="UniProtKB-EC"/>
</dbReference>
<reference evidence="10 11" key="1">
    <citation type="submission" date="2018-05" db="EMBL/GenBank/DDBJ databases">
        <title>Coraliomargarita sinensis sp. nov., isolated from a marine solar saltern.</title>
        <authorList>
            <person name="Zhou L.Y."/>
        </authorList>
    </citation>
    <scope>NUCLEOTIDE SEQUENCE [LARGE SCALE GENOMIC DNA]</scope>
    <source>
        <strain evidence="10 11">WN38</strain>
    </source>
</reference>
<dbReference type="NCBIfam" id="TIGR02406">
    <property type="entry name" value="ectoine_EctA"/>
    <property type="match status" value="1"/>
</dbReference>
<feature type="domain" description="N-acetyltransferase" evidence="9">
    <location>
        <begin position="3"/>
        <end position="161"/>
    </location>
</feature>
<evidence type="ECO:0000259" key="9">
    <source>
        <dbReference type="PROSITE" id="PS51186"/>
    </source>
</evidence>
<evidence type="ECO:0000256" key="2">
    <source>
        <dbReference type="ARBA" id="ARBA00010712"/>
    </source>
</evidence>
<dbReference type="EMBL" id="QHJQ01000005">
    <property type="protein sequence ID" value="PXA04095.1"/>
    <property type="molecule type" value="Genomic_DNA"/>
</dbReference>
<dbReference type="OrthoDB" id="2436196at2"/>
<dbReference type="Proteomes" id="UP000247099">
    <property type="component" value="Unassembled WGS sequence"/>
</dbReference>
<protein>
    <recommendedName>
        <fullName evidence="4 8">L-2,4-diaminobutyric acid acetyltransferase</fullName>
        <shortName evidence="8">DABA acetyltransferase</shortName>
        <ecNumber evidence="3 8">2.3.1.178</ecNumber>
    </recommendedName>
</protein>
<accession>A0A317ZF19</accession>
<dbReference type="EC" id="2.3.1.178" evidence="3 8"/>
<evidence type="ECO:0000256" key="5">
    <source>
        <dbReference type="ARBA" id="ARBA00022679"/>
    </source>
</evidence>
<gene>
    <name evidence="8 10" type="primary">ectA</name>
    <name evidence="10" type="ORF">DDZ13_08635</name>
</gene>
<proteinExistence type="inferred from homology"/>
<evidence type="ECO:0000313" key="11">
    <source>
        <dbReference type="Proteomes" id="UP000247099"/>
    </source>
</evidence>
<sequence>MNIQFQHPTAEDGFNVNQLIADSPPLDTNSVYCNLLQCSHFAQTCIIAKEDDQVMGFVSGYRIPDRPEVLFVWQVVVSAKARGQGLAGRMIQALLESDACREVTHIETSITSDNDASWGLFKKLAKKLNAATSETVLFDKEAHFGGQHDSEMLFRIGPFSH</sequence>
<dbReference type="PIRSF" id="PIRSF037663">
    <property type="entry name" value="Acetyltransf_GNAT_prd"/>
    <property type="match status" value="1"/>
</dbReference>
<comment type="caution">
    <text evidence="10">The sequence shown here is derived from an EMBL/GenBank/DDBJ whole genome shotgun (WGS) entry which is preliminary data.</text>
</comment>
<keyword evidence="5 8" id="KW-0808">Transferase</keyword>
<evidence type="ECO:0000256" key="7">
    <source>
        <dbReference type="ARBA" id="ARBA00048924"/>
    </source>
</evidence>
<evidence type="ECO:0000256" key="4">
    <source>
        <dbReference type="ARBA" id="ARBA00017935"/>
    </source>
</evidence>
<dbReference type="PROSITE" id="PS51186">
    <property type="entry name" value="GNAT"/>
    <property type="match status" value="1"/>
</dbReference>
<dbReference type="Pfam" id="PF00583">
    <property type="entry name" value="Acetyltransf_1"/>
    <property type="match status" value="1"/>
</dbReference>
<evidence type="ECO:0000256" key="3">
    <source>
        <dbReference type="ARBA" id="ARBA00012355"/>
    </source>
</evidence>
<dbReference type="GO" id="GO:0019491">
    <property type="term" value="P:ectoine biosynthetic process"/>
    <property type="evidence" value="ECO:0007669"/>
    <property type="project" value="UniProtKB-UniPathway"/>
</dbReference>
<evidence type="ECO:0000256" key="8">
    <source>
        <dbReference type="RuleBase" id="RU365045"/>
    </source>
</evidence>
<dbReference type="InterPro" id="IPR017255">
    <property type="entry name" value="AcTrfase_GNAT_prd"/>
</dbReference>
<dbReference type="InterPro" id="IPR012772">
    <property type="entry name" value="Ectoine_EctA"/>
</dbReference>
<evidence type="ECO:0000313" key="10">
    <source>
        <dbReference type="EMBL" id="PXA04095.1"/>
    </source>
</evidence>
<dbReference type="Gene3D" id="3.40.630.30">
    <property type="match status" value="1"/>
</dbReference>
<name>A0A317ZF19_9BACT</name>
<comment type="function">
    <text evidence="8">Catalyzes the acetylation of L-2,4-diaminobutyrate (DABA) to gamma-N-acetyl-alpha,gamma-diaminobutyric acid (ADABA) with acetyl coenzyme A.</text>
</comment>
<dbReference type="InterPro" id="IPR000182">
    <property type="entry name" value="GNAT_dom"/>
</dbReference>
<evidence type="ECO:0000256" key="1">
    <source>
        <dbReference type="ARBA" id="ARBA00004978"/>
    </source>
</evidence>
<dbReference type="InParanoid" id="A0A317ZF19"/>
<organism evidence="10 11">
    <name type="scientific">Coraliomargarita sinensis</name>
    <dbReference type="NCBI Taxonomy" id="2174842"/>
    <lineage>
        <taxon>Bacteria</taxon>
        <taxon>Pseudomonadati</taxon>
        <taxon>Verrucomicrobiota</taxon>
        <taxon>Opitutia</taxon>
        <taxon>Puniceicoccales</taxon>
        <taxon>Coraliomargaritaceae</taxon>
        <taxon>Coraliomargarita</taxon>
    </lineage>
</organism>
<dbReference type="SUPFAM" id="SSF55729">
    <property type="entry name" value="Acyl-CoA N-acyltransferases (Nat)"/>
    <property type="match status" value="1"/>
</dbReference>
<keyword evidence="6 8" id="KW-0012">Acyltransferase</keyword>
<evidence type="ECO:0000256" key="6">
    <source>
        <dbReference type="ARBA" id="ARBA00023315"/>
    </source>
</evidence>